<dbReference type="PIRSF" id="PIRSF036915">
    <property type="entry name" value="Trnald_Bac_Plnt"/>
    <property type="match status" value="1"/>
</dbReference>
<evidence type="ECO:0000256" key="10">
    <source>
        <dbReference type="HAMAP-Rule" id="MF_00493"/>
    </source>
</evidence>
<keyword evidence="9 10" id="KW-0704">Schiff base</keyword>
<dbReference type="Proteomes" id="UP001500503">
    <property type="component" value="Unassembled WGS sequence"/>
</dbReference>
<comment type="function">
    <text evidence="1 10">Transaldolase is important for the balance of metabolites in the pentose-phosphate pathway.</text>
</comment>
<dbReference type="InterPro" id="IPR004732">
    <property type="entry name" value="Transaldolase_2"/>
</dbReference>
<protein>
    <recommendedName>
        <fullName evidence="5 10">Transaldolase</fullName>
        <ecNumber evidence="5 10">2.2.1.2</ecNumber>
    </recommendedName>
</protein>
<accession>A0ABP8PPD3</accession>
<comment type="pathway">
    <text evidence="3 10">Carbohydrate degradation; pentose phosphate pathway; D-glyceraldehyde 3-phosphate and beta-D-fructose 6-phosphate from D-ribose 5-phosphate and D-xylulose 5-phosphate (non-oxidative stage): step 2/3.</text>
</comment>
<name>A0ABP8PPD3_9ACTN</name>
<evidence type="ECO:0000256" key="3">
    <source>
        <dbReference type="ARBA" id="ARBA00004857"/>
    </source>
</evidence>
<comment type="similarity">
    <text evidence="4 10">Belongs to the transaldolase family. Type 2 subfamily.</text>
</comment>
<dbReference type="NCBIfam" id="NF002881">
    <property type="entry name" value="PRK03343.1"/>
    <property type="match status" value="1"/>
</dbReference>
<dbReference type="InterPro" id="IPR013785">
    <property type="entry name" value="Aldolase_TIM"/>
</dbReference>
<evidence type="ECO:0000256" key="1">
    <source>
        <dbReference type="ARBA" id="ARBA00003518"/>
    </source>
</evidence>
<dbReference type="EC" id="2.2.1.2" evidence="5 10"/>
<keyword evidence="8 10" id="KW-0570">Pentose shunt</keyword>
<dbReference type="InterPro" id="IPR001585">
    <property type="entry name" value="TAL/FSA"/>
</dbReference>
<dbReference type="SUPFAM" id="SSF51569">
    <property type="entry name" value="Aldolase"/>
    <property type="match status" value="1"/>
</dbReference>
<comment type="catalytic activity">
    <reaction evidence="10">
        <text>D-sedoheptulose 7-phosphate + D-glyceraldehyde 3-phosphate = D-erythrose 4-phosphate + beta-D-fructose 6-phosphate</text>
        <dbReference type="Rhea" id="RHEA:17053"/>
        <dbReference type="ChEBI" id="CHEBI:16897"/>
        <dbReference type="ChEBI" id="CHEBI:57483"/>
        <dbReference type="ChEBI" id="CHEBI:57634"/>
        <dbReference type="ChEBI" id="CHEBI:59776"/>
        <dbReference type="EC" id="2.2.1.2"/>
    </reaction>
</comment>
<evidence type="ECO:0000313" key="11">
    <source>
        <dbReference type="EMBL" id="GAA4490966.1"/>
    </source>
</evidence>
<gene>
    <name evidence="11" type="primary">tal_1</name>
    <name evidence="10" type="synonym">tal</name>
    <name evidence="11" type="ORF">GCM10023191_024000</name>
</gene>
<dbReference type="Pfam" id="PF00923">
    <property type="entry name" value="TAL_FSA"/>
    <property type="match status" value="1"/>
</dbReference>
<sequence length="344" mass="37449">MTSNPTIFEKALNGSVAYDGQIQDLAIRGVAVEEAARLLTSYDIRWACDVLRGVHDRTGGLDGRVSIEVDPRVADDTAKTVAEARALWWLVARPNVMIKIPATQAGLAAITAATAEGISVNVTLIFSLDRYDQVMDAYLTGLERAHEAGVDLSAIRSVASFFVSRVDVEVDTRLAKIGTEKARSLRGQAGVANARLAYRRFEAVLGSERWRRLEAVGAHPQRPLWASTGVKNPEYPDVLYVTSLIAPNVVSTMPEPTLDAVADHGQISPDTVTGMYDQAEQVMAGLAEVGVEYDEVVQLLEREGVRKFTDAWTLLLRRLEESLAAAAARRTAGSRLRASCENDQ</sequence>
<organism evidence="11 12">
    <name type="scientific">Actinoallomurus oryzae</name>
    <dbReference type="NCBI Taxonomy" id="502180"/>
    <lineage>
        <taxon>Bacteria</taxon>
        <taxon>Bacillati</taxon>
        <taxon>Actinomycetota</taxon>
        <taxon>Actinomycetes</taxon>
        <taxon>Streptosporangiales</taxon>
        <taxon>Thermomonosporaceae</taxon>
        <taxon>Actinoallomurus</taxon>
    </lineage>
</organism>
<evidence type="ECO:0000313" key="12">
    <source>
        <dbReference type="Proteomes" id="UP001500503"/>
    </source>
</evidence>
<dbReference type="HAMAP" id="MF_00493">
    <property type="entry name" value="Transaldolase_2"/>
    <property type="match status" value="1"/>
</dbReference>
<evidence type="ECO:0000256" key="9">
    <source>
        <dbReference type="ARBA" id="ARBA00023270"/>
    </source>
</evidence>
<comment type="subcellular location">
    <subcellularLocation>
        <location evidence="2 10">Cytoplasm</location>
    </subcellularLocation>
</comment>
<proteinExistence type="inferred from homology"/>
<evidence type="ECO:0000256" key="6">
    <source>
        <dbReference type="ARBA" id="ARBA00022490"/>
    </source>
</evidence>
<evidence type="ECO:0000256" key="5">
    <source>
        <dbReference type="ARBA" id="ARBA00013151"/>
    </source>
</evidence>
<keyword evidence="12" id="KW-1185">Reference proteome</keyword>
<evidence type="ECO:0000256" key="4">
    <source>
        <dbReference type="ARBA" id="ARBA00008426"/>
    </source>
</evidence>
<comment type="caution">
    <text evidence="11">The sequence shown here is derived from an EMBL/GenBank/DDBJ whole genome shotgun (WGS) entry which is preliminary data.</text>
</comment>
<keyword evidence="7 10" id="KW-0808">Transferase</keyword>
<dbReference type="PANTHER" id="PTHR10683">
    <property type="entry name" value="TRANSALDOLASE"/>
    <property type="match status" value="1"/>
</dbReference>
<evidence type="ECO:0000256" key="8">
    <source>
        <dbReference type="ARBA" id="ARBA00023126"/>
    </source>
</evidence>
<keyword evidence="6 10" id="KW-0963">Cytoplasm</keyword>
<dbReference type="NCBIfam" id="TIGR00876">
    <property type="entry name" value="tal_mycobact"/>
    <property type="match status" value="1"/>
</dbReference>
<dbReference type="EMBL" id="BAABHF010000016">
    <property type="protein sequence ID" value="GAA4490966.1"/>
    <property type="molecule type" value="Genomic_DNA"/>
</dbReference>
<feature type="active site" description="Schiff-base intermediate with substrate" evidence="10">
    <location>
        <position position="99"/>
    </location>
</feature>
<evidence type="ECO:0000256" key="2">
    <source>
        <dbReference type="ARBA" id="ARBA00004496"/>
    </source>
</evidence>
<dbReference type="CDD" id="cd00955">
    <property type="entry name" value="Transaldolase_like"/>
    <property type="match status" value="1"/>
</dbReference>
<dbReference type="PANTHER" id="PTHR10683:SF31">
    <property type="entry name" value="TRANSALDOLASE"/>
    <property type="match status" value="1"/>
</dbReference>
<evidence type="ECO:0000256" key="7">
    <source>
        <dbReference type="ARBA" id="ARBA00022679"/>
    </source>
</evidence>
<reference evidence="12" key="1">
    <citation type="journal article" date="2019" name="Int. J. Syst. Evol. Microbiol.">
        <title>The Global Catalogue of Microorganisms (GCM) 10K type strain sequencing project: providing services to taxonomists for standard genome sequencing and annotation.</title>
        <authorList>
            <consortium name="The Broad Institute Genomics Platform"/>
            <consortium name="The Broad Institute Genome Sequencing Center for Infectious Disease"/>
            <person name="Wu L."/>
            <person name="Ma J."/>
        </authorList>
    </citation>
    <scope>NUCLEOTIDE SEQUENCE [LARGE SCALE GENOMIC DNA]</scope>
    <source>
        <strain evidence="12">JCM 17933</strain>
    </source>
</reference>
<dbReference type="Gene3D" id="3.20.20.70">
    <property type="entry name" value="Aldolase class I"/>
    <property type="match status" value="1"/>
</dbReference>